<protein>
    <recommendedName>
        <fullName evidence="4">DUF2207 domain-containing protein</fullName>
    </recommendedName>
</protein>
<evidence type="ECO:0000313" key="2">
    <source>
        <dbReference type="EMBL" id="GAA4393800.1"/>
    </source>
</evidence>
<proteinExistence type="predicted"/>
<comment type="caution">
    <text evidence="2">The sequence shown here is derived from an EMBL/GenBank/DDBJ whole genome shotgun (WGS) entry which is preliminary data.</text>
</comment>
<sequence>MRVGRLRIEYPGGVKRFGDFLVNSPAALLLGGTTVVLLVLFLIPGLHPIAWIIGLLAVVVLAGVLVLWFLEWRRTQDRIDQLNARLAKAHAAIGGVSLSPVAEDEPSADTVRAERIRELFPTGSGLVQELRVESGFSPLPTALVAPLREFLDEFSHASFENPASHFAFMDLYRAGTALTEWLDSQTQDTAGKLEMAPGDVREGGWRGFAEAREAGQRRIDAFLSTRQAFERTALENDVLG</sequence>
<evidence type="ECO:0000256" key="1">
    <source>
        <dbReference type="SAM" id="Phobius"/>
    </source>
</evidence>
<gene>
    <name evidence="2" type="ORF">GCM10023167_23170</name>
</gene>
<dbReference type="Proteomes" id="UP001500642">
    <property type="component" value="Unassembled WGS sequence"/>
</dbReference>
<name>A0ABP8JPJ7_9MICO</name>
<evidence type="ECO:0000313" key="3">
    <source>
        <dbReference type="Proteomes" id="UP001500642"/>
    </source>
</evidence>
<dbReference type="EMBL" id="BAABGL010000018">
    <property type="protein sequence ID" value="GAA4393800.1"/>
    <property type="molecule type" value="Genomic_DNA"/>
</dbReference>
<evidence type="ECO:0008006" key="4">
    <source>
        <dbReference type="Google" id="ProtNLM"/>
    </source>
</evidence>
<keyword evidence="1" id="KW-0472">Membrane</keyword>
<accession>A0ABP8JPJ7</accession>
<keyword evidence="1" id="KW-0812">Transmembrane</keyword>
<feature type="transmembrane region" description="Helical" evidence="1">
    <location>
        <begin position="49"/>
        <end position="70"/>
    </location>
</feature>
<organism evidence="2 3">
    <name type="scientific">Brevibacterium pityocampae</name>
    <dbReference type="NCBI Taxonomy" id="506594"/>
    <lineage>
        <taxon>Bacteria</taxon>
        <taxon>Bacillati</taxon>
        <taxon>Actinomycetota</taxon>
        <taxon>Actinomycetes</taxon>
        <taxon>Micrococcales</taxon>
        <taxon>Brevibacteriaceae</taxon>
        <taxon>Brevibacterium</taxon>
    </lineage>
</organism>
<keyword evidence="3" id="KW-1185">Reference proteome</keyword>
<feature type="transmembrane region" description="Helical" evidence="1">
    <location>
        <begin position="20"/>
        <end position="43"/>
    </location>
</feature>
<keyword evidence="1" id="KW-1133">Transmembrane helix</keyword>
<reference evidence="3" key="1">
    <citation type="journal article" date="2019" name="Int. J. Syst. Evol. Microbiol.">
        <title>The Global Catalogue of Microorganisms (GCM) 10K type strain sequencing project: providing services to taxonomists for standard genome sequencing and annotation.</title>
        <authorList>
            <consortium name="The Broad Institute Genomics Platform"/>
            <consortium name="The Broad Institute Genome Sequencing Center for Infectious Disease"/>
            <person name="Wu L."/>
            <person name="Ma J."/>
        </authorList>
    </citation>
    <scope>NUCLEOTIDE SEQUENCE [LARGE SCALE GENOMIC DNA]</scope>
    <source>
        <strain evidence="3">JCM 17808</strain>
    </source>
</reference>